<dbReference type="KEGG" id="rce:RC1_0089"/>
<dbReference type="Proteomes" id="UP000001591">
    <property type="component" value="Chromosome"/>
</dbReference>
<dbReference type="HOGENOM" id="CLU_481976_0_0_5"/>
<dbReference type="AlphaFoldDB" id="B6IQ02"/>
<evidence type="ECO:0000313" key="3">
    <source>
        <dbReference type="Proteomes" id="UP000001591"/>
    </source>
</evidence>
<dbReference type="RefSeq" id="WP_012565329.1">
    <property type="nucleotide sequence ID" value="NC_011420.2"/>
</dbReference>
<protein>
    <submittedName>
        <fullName evidence="2">Phage tail protein, putative</fullName>
    </submittedName>
</protein>
<dbReference type="Pfam" id="PF13550">
    <property type="entry name" value="Phage-tail_3"/>
    <property type="match status" value="1"/>
</dbReference>
<evidence type="ECO:0000259" key="1">
    <source>
        <dbReference type="Pfam" id="PF13550"/>
    </source>
</evidence>
<accession>B6IQ02</accession>
<keyword evidence="3" id="KW-1185">Reference proteome</keyword>
<reference evidence="2 3" key="1">
    <citation type="journal article" date="2010" name="BMC Genomics">
        <title>Metabolic flexibility revealed in the genome of the cyst-forming alpha-1 proteobacterium Rhodospirillum centenum.</title>
        <authorList>
            <person name="Lu Y.K."/>
            <person name="Marden J."/>
            <person name="Han M."/>
            <person name="Swingley W.D."/>
            <person name="Mastrian S.D."/>
            <person name="Chowdhury S.R."/>
            <person name="Hao J."/>
            <person name="Helmy T."/>
            <person name="Kim S."/>
            <person name="Kurdoglu A.A."/>
            <person name="Matthies H.J."/>
            <person name="Rollo D."/>
            <person name="Stothard P."/>
            <person name="Blankenship R.E."/>
            <person name="Bauer C.E."/>
            <person name="Touchman J.W."/>
        </authorList>
    </citation>
    <scope>NUCLEOTIDE SEQUENCE [LARGE SCALE GENOMIC DNA]</scope>
    <source>
        <strain evidence="3">ATCC 51521 / SW</strain>
    </source>
</reference>
<gene>
    <name evidence="2" type="ordered locus">RC1_0089</name>
</gene>
<dbReference type="EMBL" id="CP000613">
    <property type="protein sequence ID" value="ACI97538.1"/>
    <property type="molecule type" value="Genomic_DNA"/>
</dbReference>
<dbReference type="STRING" id="414684.RC1_0089"/>
<dbReference type="InterPro" id="IPR032876">
    <property type="entry name" value="J_dom"/>
</dbReference>
<organism evidence="2 3">
    <name type="scientific">Rhodospirillum centenum (strain ATCC 51521 / SW)</name>
    <dbReference type="NCBI Taxonomy" id="414684"/>
    <lineage>
        <taxon>Bacteria</taxon>
        <taxon>Pseudomonadati</taxon>
        <taxon>Pseudomonadota</taxon>
        <taxon>Alphaproteobacteria</taxon>
        <taxon>Rhodospirillales</taxon>
        <taxon>Rhodospirillaceae</taxon>
        <taxon>Rhodospirillum</taxon>
    </lineage>
</organism>
<proteinExistence type="predicted"/>
<evidence type="ECO:0000313" key="2">
    <source>
        <dbReference type="EMBL" id="ACI97538.1"/>
    </source>
</evidence>
<name>B6IQ02_RHOCS</name>
<dbReference type="eggNOG" id="COG4733">
    <property type="taxonomic scope" value="Bacteria"/>
</dbReference>
<feature type="domain" description="Tip attachment protein J" evidence="1">
    <location>
        <begin position="286"/>
        <end position="443"/>
    </location>
</feature>
<sequence length="476" mass="50418">MPPAVIAVGASIAGSAAAAAVGGGVIGAIVGATVTVGVSYLGNRIVGPPKAPAVDLGQSMLDARSGRTQMLVQPVTSHRVVYGEVRVGGPLVFAHTRTEGGGSKLDMLHLVVVHAAHEVESLGAVWFGDTAIMLDGGGAATAAPWAGKVQVWSHAGLPDQGADAVLVAEGGGRWTHNHRLRGRAYTHLRLRYDPEAFAGGIPNLSRLVRGRKLWDPRDGATRWSANAALCILDYLMAPWGLAAGPDEIDLAGWIAQANICDEPVATLTGAEPRYTCNGVLDLAGRPLDNLESLLTSCAGRLSFTGGKWRLAVGAWQPPTVILGENELRAPVTYRPWRSRRDLVNTVRGAFTSPAHNWQPTDYPPVADAPSIATDDGEAALTLDLPFTTSHTMAQRIARIALRQNRRQKSLDWPANLAGLRLAAGYPVAVSLGRLGLAGTPFRVETWRLTEEMGVDLALAEDAAEVYAHDPSWLKAM</sequence>
<dbReference type="OrthoDB" id="7357280at2"/>